<evidence type="ECO:0000313" key="3">
    <source>
        <dbReference type="EMBL" id="KIS02851.1"/>
    </source>
</evidence>
<dbReference type="PATRIC" id="fig|1335616.4.peg.1577"/>
<comment type="caution">
    <text evidence="3">The sequence shown here is derived from an EMBL/GenBank/DDBJ whole genome shotgun (WGS) entry which is preliminary data.</text>
</comment>
<evidence type="ECO:0000256" key="1">
    <source>
        <dbReference type="ARBA" id="ARBA00004241"/>
    </source>
</evidence>
<proteinExistence type="predicted"/>
<name>A0A0D1A7X0_9LACO</name>
<evidence type="ECO:0000256" key="2">
    <source>
        <dbReference type="ARBA" id="ARBA00023287"/>
    </source>
</evidence>
<evidence type="ECO:0008006" key="5">
    <source>
        <dbReference type="Google" id="ProtNLM"/>
    </source>
</evidence>
<dbReference type="STRING" id="1335616.WDC_1569"/>
<accession>A0A0D1A7X0</accession>
<dbReference type="NCBIfam" id="TIGR02532">
    <property type="entry name" value="IV_pilin_GFxxxE"/>
    <property type="match status" value="1"/>
</dbReference>
<reference evidence="3 4" key="1">
    <citation type="submission" date="2013-08" db="EMBL/GenBank/DDBJ databases">
        <title>Lactobacillus wasatchii sp. WDC04, a late gas producing bacteria isolated from aged chedder cheese.</title>
        <authorList>
            <person name="Oberg C.J."/>
            <person name="Culumber M."/>
            <person name="McMahon D.J."/>
            <person name="Broadbent J.R."/>
            <person name="Oberg T.S."/>
            <person name="Ortaki F."/>
        </authorList>
    </citation>
    <scope>NUCLEOTIDE SEQUENCE [LARGE SCALE GENOMIC DNA]</scope>
    <source>
        <strain evidence="3 4">WDC04</strain>
    </source>
</reference>
<organism evidence="3 4">
    <name type="scientific">Paucilactobacillus wasatchensis</name>
    <dbReference type="NCBI Taxonomy" id="1335616"/>
    <lineage>
        <taxon>Bacteria</taxon>
        <taxon>Bacillati</taxon>
        <taxon>Bacillota</taxon>
        <taxon>Bacilli</taxon>
        <taxon>Lactobacillales</taxon>
        <taxon>Lactobacillaceae</taxon>
        <taxon>Paucilactobacillus</taxon>
    </lineage>
</organism>
<dbReference type="GO" id="GO:0030420">
    <property type="term" value="P:establishment of competence for transformation"/>
    <property type="evidence" value="ECO:0007669"/>
    <property type="project" value="UniProtKB-KW"/>
</dbReference>
<gene>
    <name evidence="3" type="ORF">WDC_1569</name>
</gene>
<dbReference type="InterPro" id="IPR012902">
    <property type="entry name" value="N_methyl_site"/>
</dbReference>
<protein>
    <recommendedName>
        <fullName evidence="5">Late competence protein ComGD</fullName>
    </recommendedName>
</protein>
<dbReference type="Proteomes" id="UP000032279">
    <property type="component" value="Unassembled WGS sequence"/>
</dbReference>
<dbReference type="GO" id="GO:0009986">
    <property type="term" value="C:cell surface"/>
    <property type="evidence" value="ECO:0007669"/>
    <property type="project" value="UniProtKB-SubCell"/>
</dbReference>
<keyword evidence="2" id="KW-0178">Competence</keyword>
<comment type="subcellular location">
    <subcellularLocation>
        <location evidence="1">Cell surface</location>
    </subcellularLocation>
</comment>
<dbReference type="InterPro" id="IPR045584">
    <property type="entry name" value="Pilin-like"/>
</dbReference>
<dbReference type="AlphaFoldDB" id="A0A0D1A7X0"/>
<dbReference type="EMBL" id="AWTT01000044">
    <property type="protein sequence ID" value="KIS02851.1"/>
    <property type="molecule type" value="Genomic_DNA"/>
</dbReference>
<dbReference type="SUPFAM" id="SSF54523">
    <property type="entry name" value="Pili subunits"/>
    <property type="match status" value="1"/>
</dbReference>
<keyword evidence="4" id="KW-1185">Reference proteome</keyword>
<sequence>MLAMIKQKGFTLLETLIVLGLISLTFSFGTLQLRQIRDASNERHFWQALQQEWQVSQTRAQGDNNGTDIVYLAGPQIIRFKWRAADYTTHYNDVAIPVTIKVVSFAPLKMLANGYVKAQTQKFRSMLTNQTYDMKVQLAWGGYYVAVEK</sequence>
<evidence type="ECO:0000313" key="4">
    <source>
        <dbReference type="Proteomes" id="UP000032279"/>
    </source>
</evidence>
<dbReference type="Pfam" id="PF07963">
    <property type="entry name" value="N_methyl"/>
    <property type="match status" value="1"/>
</dbReference>